<evidence type="ECO:0000313" key="7">
    <source>
        <dbReference type="Proteomes" id="UP000656732"/>
    </source>
</evidence>
<dbReference type="AlphaFoldDB" id="A0A918BHF7"/>
<dbReference type="SFLD" id="SFLDG01139">
    <property type="entry name" value="C2.A:_Pyridoxal_Phosphate_Phos"/>
    <property type="match status" value="1"/>
</dbReference>
<dbReference type="GO" id="GO:0016791">
    <property type="term" value="F:phosphatase activity"/>
    <property type="evidence" value="ECO:0007669"/>
    <property type="project" value="TreeGrafter"/>
</dbReference>
<dbReference type="InterPro" id="IPR006357">
    <property type="entry name" value="HAD-SF_hydro_IIA"/>
</dbReference>
<dbReference type="GO" id="GO:0046872">
    <property type="term" value="F:metal ion binding"/>
    <property type="evidence" value="ECO:0007669"/>
    <property type="project" value="UniProtKB-KW"/>
</dbReference>
<dbReference type="SUPFAM" id="SSF56784">
    <property type="entry name" value="HAD-like"/>
    <property type="match status" value="1"/>
</dbReference>
<comment type="caution">
    <text evidence="6">The sequence shown here is derived from an EMBL/GenBank/DDBJ whole genome shotgun (WGS) entry which is preliminary data.</text>
</comment>
<name>A0A918BHF7_9ACTN</name>
<evidence type="ECO:0000256" key="5">
    <source>
        <dbReference type="ARBA" id="ARBA00023277"/>
    </source>
</evidence>
<dbReference type="Pfam" id="PF13242">
    <property type="entry name" value="Hydrolase_like"/>
    <property type="match status" value="1"/>
</dbReference>
<dbReference type="InterPro" id="IPR023214">
    <property type="entry name" value="HAD_sf"/>
</dbReference>
<dbReference type="Gene3D" id="3.40.50.1000">
    <property type="entry name" value="HAD superfamily/HAD-like"/>
    <property type="match status" value="2"/>
</dbReference>
<keyword evidence="7" id="KW-1185">Reference proteome</keyword>
<dbReference type="EMBL" id="BMTU01000001">
    <property type="protein sequence ID" value="GGQ65699.1"/>
    <property type="molecule type" value="Genomic_DNA"/>
</dbReference>
<sequence>MYGGPVALVLGLGGPVIAVLGALWPAGRAAGGRTATALRAEQDRPGAMGEGRVARSGIGGGGEWTRTARGVRVGAGTHGGHSLVISVCLGWSARQDRVRQENPQMADRKPIESWLTDMDGVLIHEGIPIPGADAFIKKLRESGRPFLVLTNNSIYTGRDLHARLRRMGLDVPIENIWTSALATAQFLDDQRPGGSAYVIGEAGLTTALHDIGYVLTDHEPDYVVLGETRTYSFEAMTKAVRLINDGARFICTNPDETGPSAEGPLPATGAVAALITKATGKQPYFAGKPNPLMMRTGLNTIGAHSESSAMIGDRMDTDVLAGMEAGMQTFLVLTGLTRPEQVENFPYRPSKVVDSIADLVDLI</sequence>
<keyword evidence="2" id="KW-0479">Metal-binding</keyword>
<dbReference type="InterPro" id="IPR036412">
    <property type="entry name" value="HAD-like_sf"/>
</dbReference>
<evidence type="ECO:0000256" key="2">
    <source>
        <dbReference type="ARBA" id="ARBA00022723"/>
    </source>
</evidence>
<evidence type="ECO:0000256" key="3">
    <source>
        <dbReference type="ARBA" id="ARBA00022801"/>
    </source>
</evidence>
<organism evidence="6 7">
    <name type="scientific">Streptomyces pilosus</name>
    <dbReference type="NCBI Taxonomy" id="28893"/>
    <lineage>
        <taxon>Bacteria</taxon>
        <taxon>Bacillati</taxon>
        <taxon>Actinomycetota</taxon>
        <taxon>Actinomycetes</taxon>
        <taxon>Kitasatosporales</taxon>
        <taxon>Streptomycetaceae</taxon>
        <taxon>Streptomyces</taxon>
    </lineage>
</organism>
<dbReference type="Proteomes" id="UP000656732">
    <property type="component" value="Unassembled WGS sequence"/>
</dbReference>
<reference evidence="6" key="2">
    <citation type="submission" date="2020-09" db="EMBL/GenBank/DDBJ databases">
        <authorList>
            <person name="Sun Q."/>
            <person name="Ohkuma M."/>
        </authorList>
    </citation>
    <scope>NUCLEOTIDE SEQUENCE</scope>
    <source>
        <strain evidence="6">JCM 4403</strain>
    </source>
</reference>
<dbReference type="PANTHER" id="PTHR19288">
    <property type="entry name" value="4-NITROPHENYLPHOSPHATASE-RELATED"/>
    <property type="match status" value="1"/>
</dbReference>
<keyword evidence="4" id="KW-0460">Magnesium</keyword>
<dbReference type="NCBIfam" id="TIGR01460">
    <property type="entry name" value="HAD-SF-IIA"/>
    <property type="match status" value="1"/>
</dbReference>
<dbReference type="FunFam" id="3.40.50.1000:FF:000016">
    <property type="entry name" value="HAD family hydrolase"/>
    <property type="match status" value="1"/>
</dbReference>
<evidence type="ECO:0000256" key="4">
    <source>
        <dbReference type="ARBA" id="ARBA00022842"/>
    </source>
</evidence>
<proteinExistence type="predicted"/>
<dbReference type="Pfam" id="PF13344">
    <property type="entry name" value="Hydrolase_6"/>
    <property type="match status" value="1"/>
</dbReference>
<keyword evidence="3" id="KW-0378">Hydrolase</keyword>
<evidence type="ECO:0000313" key="6">
    <source>
        <dbReference type="EMBL" id="GGQ65699.1"/>
    </source>
</evidence>
<accession>A0A918BHF7</accession>
<dbReference type="GO" id="GO:0005737">
    <property type="term" value="C:cytoplasm"/>
    <property type="evidence" value="ECO:0007669"/>
    <property type="project" value="TreeGrafter"/>
</dbReference>
<dbReference type="CDD" id="cd07530">
    <property type="entry name" value="HAD_Pase_UmpH-like"/>
    <property type="match status" value="1"/>
</dbReference>
<comment type="cofactor">
    <cofactor evidence="1">
        <name>Mg(2+)</name>
        <dbReference type="ChEBI" id="CHEBI:18420"/>
    </cofactor>
</comment>
<dbReference type="PANTHER" id="PTHR19288:SF46">
    <property type="entry name" value="HALOACID DEHALOGENASE-LIKE HYDROLASE DOMAIN-CONTAINING PROTEIN 2"/>
    <property type="match status" value="1"/>
</dbReference>
<reference evidence="6" key="1">
    <citation type="journal article" date="2014" name="Int. J. Syst. Evol. Microbiol.">
        <title>Complete genome sequence of Corynebacterium casei LMG S-19264T (=DSM 44701T), isolated from a smear-ripened cheese.</title>
        <authorList>
            <consortium name="US DOE Joint Genome Institute (JGI-PGF)"/>
            <person name="Walter F."/>
            <person name="Albersmeier A."/>
            <person name="Kalinowski J."/>
            <person name="Ruckert C."/>
        </authorList>
    </citation>
    <scope>NUCLEOTIDE SEQUENCE</scope>
    <source>
        <strain evidence="6">JCM 4403</strain>
    </source>
</reference>
<gene>
    <name evidence="6" type="ORF">GCM10010280_10330</name>
</gene>
<keyword evidence="5" id="KW-0119">Carbohydrate metabolism</keyword>
<evidence type="ECO:0000256" key="1">
    <source>
        <dbReference type="ARBA" id="ARBA00001946"/>
    </source>
</evidence>
<protein>
    <submittedName>
        <fullName evidence="6">Uncharacterized protein</fullName>
    </submittedName>
</protein>
<dbReference type="SFLD" id="SFLDS00003">
    <property type="entry name" value="Haloacid_Dehalogenase"/>
    <property type="match status" value="1"/>
</dbReference>